<dbReference type="EMBL" id="JAPQKT010000006">
    <property type="protein sequence ID" value="KAJ5227651.1"/>
    <property type="molecule type" value="Genomic_DNA"/>
</dbReference>
<dbReference type="RefSeq" id="XP_056500016.1">
    <property type="nucleotide sequence ID" value="XM_056646575.1"/>
</dbReference>
<dbReference type="GeneID" id="81385742"/>
<sequence length="292" mass="33668">MRLKTCSSSSSWESDKCSQHESHKRLFILLWHRYNSGIITIVDFRLDKIVAQSTLKPIYLWIEHKPKTIKRPRTLPSPLSIVPCACDRDFVNRDILFRRIREKSSVPESIRVLVGLDGVEYFSQIRSESSATWVLSFRNIVDQLNIPGHQDPKINIFNLVENCLRDEKNGKRIYADDDEFLCSLLTAGNGALMKESTNILTKPPLQYVSRYRNGSIIVTSRSAEVALKLIDHKGFIEVKPDGEPCSAPLLPGRDQRLTKPVIKLFVGTGKLRYSDPPRFYWLESRCTYKWRQ</sequence>
<protein>
    <submittedName>
        <fullName evidence="1">Uncharacterized protein</fullName>
    </submittedName>
</protein>
<comment type="caution">
    <text evidence="1">The sequence shown here is derived from an EMBL/GenBank/DDBJ whole genome shotgun (WGS) entry which is preliminary data.</text>
</comment>
<dbReference type="AlphaFoldDB" id="A0A9W9NXH7"/>
<evidence type="ECO:0000313" key="1">
    <source>
        <dbReference type="EMBL" id="KAJ5227651.1"/>
    </source>
</evidence>
<proteinExistence type="predicted"/>
<gene>
    <name evidence="1" type="ORF">N7469_007657</name>
</gene>
<feature type="non-terminal residue" evidence="1">
    <location>
        <position position="292"/>
    </location>
</feature>
<evidence type="ECO:0000313" key="2">
    <source>
        <dbReference type="Proteomes" id="UP001147733"/>
    </source>
</evidence>
<organism evidence="1 2">
    <name type="scientific">Penicillium citrinum</name>
    <dbReference type="NCBI Taxonomy" id="5077"/>
    <lineage>
        <taxon>Eukaryota</taxon>
        <taxon>Fungi</taxon>
        <taxon>Dikarya</taxon>
        <taxon>Ascomycota</taxon>
        <taxon>Pezizomycotina</taxon>
        <taxon>Eurotiomycetes</taxon>
        <taxon>Eurotiomycetidae</taxon>
        <taxon>Eurotiales</taxon>
        <taxon>Aspergillaceae</taxon>
        <taxon>Penicillium</taxon>
    </lineage>
</organism>
<dbReference type="Proteomes" id="UP001147733">
    <property type="component" value="Unassembled WGS sequence"/>
</dbReference>
<reference evidence="1" key="1">
    <citation type="submission" date="2022-11" db="EMBL/GenBank/DDBJ databases">
        <authorList>
            <person name="Petersen C."/>
        </authorList>
    </citation>
    <scope>NUCLEOTIDE SEQUENCE</scope>
    <source>
        <strain evidence="1">IBT 23319</strain>
    </source>
</reference>
<keyword evidence="2" id="KW-1185">Reference proteome</keyword>
<dbReference type="OrthoDB" id="5986190at2759"/>
<name>A0A9W9NXH7_PENCI</name>
<reference evidence="1" key="2">
    <citation type="journal article" date="2023" name="IMA Fungus">
        <title>Comparative genomic study of the Penicillium genus elucidates a diverse pangenome and 15 lateral gene transfer events.</title>
        <authorList>
            <person name="Petersen C."/>
            <person name="Sorensen T."/>
            <person name="Nielsen M.R."/>
            <person name="Sondergaard T.E."/>
            <person name="Sorensen J.L."/>
            <person name="Fitzpatrick D.A."/>
            <person name="Frisvad J.C."/>
            <person name="Nielsen K.L."/>
        </authorList>
    </citation>
    <scope>NUCLEOTIDE SEQUENCE</scope>
    <source>
        <strain evidence="1">IBT 23319</strain>
    </source>
</reference>
<accession>A0A9W9NXH7</accession>